<dbReference type="InterPro" id="IPR025398">
    <property type="entry name" value="DUF4371"/>
</dbReference>
<evidence type="ECO:0000313" key="3">
    <source>
        <dbReference type="EMBL" id="KAJ8040279.1"/>
    </source>
</evidence>
<organism evidence="3 4">
    <name type="scientific">Holothuria leucospilota</name>
    <name type="common">Black long sea cucumber</name>
    <name type="synonym">Mertensiothuria leucospilota</name>
    <dbReference type="NCBI Taxonomy" id="206669"/>
    <lineage>
        <taxon>Eukaryota</taxon>
        <taxon>Metazoa</taxon>
        <taxon>Echinodermata</taxon>
        <taxon>Eleutherozoa</taxon>
        <taxon>Echinozoa</taxon>
        <taxon>Holothuroidea</taxon>
        <taxon>Aspidochirotacea</taxon>
        <taxon>Aspidochirotida</taxon>
        <taxon>Holothuriidae</taxon>
        <taxon>Holothuria</taxon>
    </lineage>
</organism>
<accession>A0A9Q1C920</accession>
<dbReference type="PANTHER" id="PTHR45749:SF21">
    <property type="entry name" value="DUF4371 DOMAIN-CONTAINING PROTEIN"/>
    <property type="match status" value="1"/>
</dbReference>
<feature type="region of interest" description="Disordered" evidence="1">
    <location>
        <begin position="15"/>
        <end position="38"/>
    </location>
</feature>
<keyword evidence="4" id="KW-1185">Reference proteome</keyword>
<dbReference type="EMBL" id="JAIZAY010000006">
    <property type="protein sequence ID" value="KAJ8040279.1"/>
    <property type="molecule type" value="Genomic_DNA"/>
</dbReference>
<evidence type="ECO:0000259" key="2">
    <source>
        <dbReference type="Pfam" id="PF14291"/>
    </source>
</evidence>
<evidence type="ECO:0000313" key="4">
    <source>
        <dbReference type="Proteomes" id="UP001152320"/>
    </source>
</evidence>
<dbReference type="PANTHER" id="PTHR45749">
    <property type="match status" value="1"/>
</dbReference>
<name>A0A9Q1C920_HOLLE</name>
<dbReference type="AlphaFoldDB" id="A0A9Q1C920"/>
<feature type="domain" description="DUF4371" evidence="2">
    <location>
        <begin position="94"/>
        <end position="316"/>
    </location>
</feature>
<dbReference type="SUPFAM" id="SSF53098">
    <property type="entry name" value="Ribonuclease H-like"/>
    <property type="match status" value="1"/>
</dbReference>
<dbReference type="Proteomes" id="UP001152320">
    <property type="component" value="Chromosome 6"/>
</dbReference>
<gene>
    <name evidence="3" type="ORF">HOLleu_14518</name>
</gene>
<proteinExistence type="predicted"/>
<dbReference type="InterPro" id="IPR012337">
    <property type="entry name" value="RNaseH-like_sf"/>
</dbReference>
<evidence type="ECO:0000256" key="1">
    <source>
        <dbReference type="SAM" id="MobiDB-lite"/>
    </source>
</evidence>
<dbReference type="Pfam" id="PF14291">
    <property type="entry name" value="DUF4371"/>
    <property type="match status" value="1"/>
</dbReference>
<comment type="caution">
    <text evidence="3">The sequence shown here is derived from an EMBL/GenBank/DDBJ whole genome shotgun (WGS) entry which is preliminary data.</text>
</comment>
<sequence>MQTCTSYSVYNANISDQSQPSNGEPGVPPGPHQPSEFSFPARTYGKQTRAFQTHWFRSFPWLHYLETNDSVLCHTCITADRQKKLINAKSSEKAFLVEGFCNWKKALEKFRDHQKSTCHRLAVEHAEFQRMYGDIGEKMNATLAEERKKNRMTFIKILENVKFLSRQGLAFQGNEESGNFLQLHKLRAADDPHLYDWMKKKRDKYTSHDIQTVIVRIMDILRDIADSVSDAKFFSILADECSDASNKEQLTICLRWIDQALEPNEDFVGFYEIPNITANTIVGAIKDVLIRLNLSLNNCRGQCFDAGGPMAGSRNGVAAQILSEVKKAHLTHCHGHALSLAVKDTTEGSKLLRDCMDTTREICKLIKFSPKRQGILEELKNQIQLETPGLKVLCPTRWTIRAESLRRVLDNYTPLQTEWETCLEGKLDSETRARIIGVKSQMQSFDYFFAVNLGEMIFRHTDNLSKTLQKSSMAAVDGQKNAELVRSVLQGMRTDQSFNAFFSVVKIKATEQDVNEPSLRRNRRAPRRLEIGTANPEFATSVEDKYRQIYFEAIDLCVATIKNRFDQPGFKAYMQMESLLIKCLGNEEYSEELPFLKGNYTEDINMPNFEAQLLLFKEMMPRENVLASRMCIVHTEKWTLLTSFSCQRLKFS</sequence>
<dbReference type="OrthoDB" id="5978154at2759"/>
<reference evidence="3" key="1">
    <citation type="submission" date="2021-10" db="EMBL/GenBank/DDBJ databases">
        <title>Tropical sea cucumber genome reveals ecological adaptation and Cuvierian tubules defense mechanism.</title>
        <authorList>
            <person name="Chen T."/>
        </authorList>
    </citation>
    <scope>NUCLEOTIDE SEQUENCE</scope>
    <source>
        <strain evidence="3">Nanhai2018</strain>
        <tissue evidence="3">Muscle</tissue>
    </source>
</reference>
<protein>
    <submittedName>
        <fullName evidence="3">Zinc finger MYM-type protein 1</fullName>
    </submittedName>
</protein>